<feature type="transmembrane region" description="Helical" evidence="8">
    <location>
        <begin position="290"/>
        <end position="319"/>
    </location>
</feature>
<dbReference type="AlphaFoldDB" id="A0A1Y2MTK7"/>
<dbReference type="STRING" id="2074.BG845_04491"/>
<protein>
    <recommendedName>
        <fullName evidence="11">Alpha-1,6-mannosyltransferase</fullName>
    </recommendedName>
</protein>
<dbReference type="GO" id="GO:0016020">
    <property type="term" value="C:membrane"/>
    <property type="evidence" value="ECO:0007669"/>
    <property type="project" value="UniProtKB-SubCell"/>
</dbReference>
<evidence type="ECO:0000256" key="2">
    <source>
        <dbReference type="ARBA" id="ARBA00022676"/>
    </source>
</evidence>
<evidence type="ECO:0000256" key="4">
    <source>
        <dbReference type="ARBA" id="ARBA00022692"/>
    </source>
</evidence>
<keyword evidence="4 8" id="KW-0812">Transmembrane</keyword>
<keyword evidence="2" id="KW-0328">Glycosyltransferase</keyword>
<feature type="transmembrane region" description="Helical" evidence="8">
    <location>
        <begin position="331"/>
        <end position="354"/>
    </location>
</feature>
<name>A0A1Y2MTK7_PSEAH</name>
<gene>
    <name evidence="9" type="ORF">BG845_04491</name>
</gene>
<comment type="similarity">
    <text evidence="7">Belongs to the MptA/B family.</text>
</comment>
<reference evidence="9 10" key="1">
    <citation type="submission" date="2016-09" db="EMBL/GenBank/DDBJ databases">
        <title>Pseudonocardia autotrophica DSM535, a candidate organism with high potential of specific P450 cytochromes.</title>
        <authorList>
            <person name="Grumaz C."/>
            <person name="Vainshtein Y."/>
            <person name="Kirstahler P."/>
            <person name="Sohn K."/>
        </authorList>
    </citation>
    <scope>NUCLEOTIDE SEQUENCE [LARGE SCALE GENOMIC DNA]</scope>
    <source>
        <strain evidence="9 10">DSM 535</strain>
    </source>
</reference>
<evidence type="ECO:0000256" key="6">
    <source>
        <dbReference type="ARBA" id="ARBA00023136"/>
    </source>
</evidence>
<evidence type="ECO:0000313" key="9">
    <source>
        <dbReference type="EMBL" id="OSY37868.1"/>
    </source>
</evidence>
<keyword evidence="3" id="KW-0808">Transferase</keyword>
<evidence type="ECO:0000256" key="3">
    <source>
        <dbReference type="ARBA" id="ARBA00022679"/>
    </source>
</evidence>
<feature type="transmembrane region" description="Helical" evidence="8">
    <location>
        <begin position="459"/>
        <end position="477"/>
    </location>
</feature>
<keyword evidence="5 8" id="KW-1133">Transmembrane helix</keyword>
<keyword evidence="10" id="KW-1185">Reference proteome</keyword>
<feature type="transmembrane region" description="Helical" evidence="8">
    <location>
        <begin position="360"/>
        <end position="381"/>
    </location>
</feature>
<dbReference type="Proteomes" id="UP000194360">
    <property type="component" value="Unassembled WGS sequence"/>
</dbReference>
<dbReference type="Pfam" id="PF26314">
    <property type="entry name" value="MptA_B_family"/>
    <property type="match status" value="1"/>
</dbReference>
<evidence type="ECO:0000256" key="7">
    <source>
        <dbReference type="ARBA" id="ARBA00043987"/>
    </source>
</evidence>
<evidence type="ECO:0000256" key="8">
    <source>
        <dbReference type="SAM" id="Phobius"/>
    </source>
</evidence>
<dbReference type="NCBIfam" id="NF038066">
    <property type="entry name" value="MptB"/>
    <property type="match status" value="1"/>
</dbReference>
<feature type="transmembrane region" description="Helical" evidence="8">
    <location>
        <begin position="254"/>
        <end position="278"/>
    </location>
</feature>
<evidence type="ECO:0000256" key="1">
    <source>
        <dbReference type="ARBA" id="ARBA00004141"/>
    </source>
</evidence>
<evidence type="ECO:0008006" key="11">
    <source>
        <dbReference type="Google" id="ProtNLM"/>
    </source>
</evidence>
<feature type="transmembrane region" description="Helical" evidence="8">
    <location>
        <begin position="429"/>
        <end position="447"/>
    </location>
</feature>
<dbReference type="EMBL" id="MIGB01000027">
    <property type="protein sequence ID" value="OSY37868.1"/>
    <property type="molecule type" value="Genomic_DNA"/>
</dbReference>
<evidence type="ECO:0000256" key="5">
    <source>
        <dbReference type="ARBA" id="ARBA00022989"/>
    </source>
</evidence>
<feature type="transmembrane region" description="Helical" evidence="8">
    <location>
        <begin position="176"/>
        <end position="205"/>
    </location>
</feature>
<comment type="caution">
    <text evidence="9">The sequence shown here is derived from an EMBL/GenBank/DDBJ whole genome shotgun (WGS) entry which is preliminary data.</text>
</comment>
<feature type="transmembrane region" description="Helical" evidence="8">
    <location>
        <begin position="45"/>
        <end position="63"/>
    </location>
</feature>
<accession>A0A1Y2MTK7</accession>
<feature type="transmembrane region" description="Helical" evidence="8">
    <location>
        <begin position="393"/>
        <end position="417"/>
    </location>
</feature>
<evidence type="ECO:0000313" key="10">
    <source>
        <dbReference type="Proteomes" id="UP000194360"/>
    </source>
</evidence>
<dbReference type="GO" id="GO:0016757">
    <property type="term" value="F:glycosyltransferase activity"/>
    <property type="evidence" value="ECO:0007669"/>
    <property type="project" value="UniProtKB-KW"/>
</dbReference>
<sequence>MSGTAEPHGMSSDAPGAGPLRWTGFAGALLLTGGAWAVLVLPASVPALAAGVTGTGLLVLAWASTGRRVLRGVPPSPGWSVRTLGLWAAPLLVAPPLFSRDVFSYLAQGEIAHRGLDPHLVGPRAVLGTSSGPGALVDGHWVDTPSPYGPLFTALARGVAAIAGEDPVAGVALHRLLAVAGLVLLVLAVPRLCALSGASPAVAMWLGPGNPLVLWHLVGGVHNDALMLGLGLAGTALGLQALDGARDRIGWARLGAGVLLVSLGALVKLPVLAALAVVGTALARRRGGTLGGFVAAGFGGAAAFAAVASVTSVLTGTGFGWMRSVGTPGMLWSWMAPTNWFGFAVGGIGALFGADLTAPMIAAGRVAGTVLAVAGIAFVLYRQLHGRIDPVPACGAVLGLIVVFGPVLHPWYLLWAVLPLAASPLTTRAHTRIAVVSGVFAVLLPPLAGDHGDRPGTLVAGYATAALIVGIAFVLLLRREPTPERAPARDGGGTGPPV</sequence>
<proteinExistence type="inferred from homology"/>
<dbReference type="InterPro" id="IPR049829">
    <property type="entry name" value="MptA/B-like"/>
</dbReference>
<organism evidence="9 10">
    <name type="scientific">Pseudonocardia autotrophica</name>
    <name type="common">Amycolata autotrophica</name>
    <name type="synonym">Nocardia autotrophica</name>
    <dbReference type="NCBI Taxonomy" id="2074"/>
    <lineage>
        <taxon>Bacteria</taxon>
        <taxon>Bacillati</taxon>
        <taxon>Actinomycetota</taxon>
        <taxon>Actinomycetes</taxon>
        <taxon>Pseudonocardiales</taxon>
        <taxon>Pseudonocardiaceae</taxon>
        <taxon>Pseudonocardia</taxon>
    </lineage>
</organism>
<keyword evidence="6 8" id="KW-0472">Membrane</keyword>
<comment type="subcellular location">
    <subcellularLocation>
        <location evidence="1">Membrane</location>
        <topology evidence="1">Multi-pass membrane protein</topology>
    </subcellularLocation>
</comment>